<dbReference type="OMA" id="GENTNFY"/>
<protein>
    <submittedName>
        <fullName evidence="2">Uncharacterized protein</fullName>
    </submittedName>
</protein>
<dbReference type="OrthoDB" id="331341at2759"/>
<evidence type="ECO:0000313" key="2">
    <source>
        <dbReference type="EMBL" id="ODV72427.1"/>
    </source>
</evidence>
<dbReference type="InterPro" id="IPR039905">
    <property type="entry name" value="CD2BP2/Lin1"/>
</dbReference>
<feature type="compositionally biased region" description="Basic and acidic residues" evidence="1">
    <location>
        <begin position="136"/>
        <end position="149"/>
    </location>
</feature>
<dbReference type="PANTHER" id="PTHR13138">
    <property type="entry name" value="PROTEIN LIN1"/>
    <property type="match status" value="1"/>
</dbReference>
<accession>A0A1E4RYS6</accession>
<evidence type="ECO:0000313" key="3">
    <source>
        <dbReference type="Proteomes" id="UP000094389"/>
    </source>
</evidence>
<dbReference type="Proteomes" id="UP000094389">
    <property type="component" value="Unassembled WGS sequence"/>
</dbReference>
<organism evidence="2 3">
    <name type="scientific">Cyberlindnera jadinii (strain ATCC 18201 / CBS 1600 / BCRC 20928 / JCM 3617 / NBRC 0987 / NRRL Y-1542)</name>
    <name type="common">Torula yeast</name>
    <name type="synonym">Candida utilis</name>
    <dbReference type="NCBI Taxonomy" id="983966"/>
    <lineage>
        <taxon>Eukaryota</taxon>
        <taxon>Fungi</taxon>
        <taxon>Dikarya</taxon>
        <taxon>Ascomycota</taxon>
        <taxon>Saccharomycotina</taxon>
        <taxon>Saccharomycetes</taxon>
        <taxon>Phaffomycetales</taxon>
        <taxon>Phaffomycetaceae</taxon>
        <taxon>Cyberlindnera</taxon>
    </lineage>
</organism>
<dbReference type="EMBL" id="KV453935">
    <property type="protein sequence ID" value="ODV72427.1"/>
    <property type="molecule type" value="Genomic_DNA"/>
</dbReference>
<dbReference type="GeneID" id="30990958"/>
<dbReference type="RefSeq" id="XP_020069466.1">
    <property type="nucleotide sequence ID" value="XM_020216562.1"/>
</dbReference>
<dbReference type="PANTHER" id="PTHR13138:SF3">
    <property type="entry name" value="CD2 ANTIGEN CYTOPLASMIC TAIL-BINDING PROTEIN 2"/>
    <property type="match status" value="1"/>
</dbReference>
<feature type="compositionally biased region" description="Basic and acidic residues" evidence="1">
    <location>
        <begin position="63"/>
        <end position="73"/>
    </location>
</feature>
<feature type="compositionally biased region" description="Acidic residues" evidence="1">
    <location>
        <begin position="74"/>
        <end position="92"/>
    </location>
</feature>
<feature type="region of interest" description="Disordered" evidence="1">
    <location>
        <begin position="233"/>
        <end position="260"/>
    </location>
</feature>
<feature type="compositionally biased region" description="Basic and acidic residues" evidence="1">
    <location>
        <begin position="104"/>
        <end position="113"/>
    </location>
</feature>
<gene>
    <name evidence="2" type="ORF">CYBJADRAFT_174284</name>
</gene>
<feature type="compositionally biased region" description="Polar residues" evidence="1">
    <location>
        <begin position="114"/>
        <end position="125"/>
    </location>
</feature>
<feature type="compositionally biased region" description="Acidic residues" evidence="1">
    <location>
        <begin position="45"/>
        <end position="62"/>
    </location>
</feature>
<keyword evidence="3" id="KW-1185">Reference proteome</keyword>
<dbReference type="GO" id="GO:0005682">
    <property type="term" value="C:U5 snRNP"/>
    <property type="evidence" value="ECO:0007669"/>
    <property type="project" value="InterPro"/>
</dbReference>
<feature type="region of interest" description="Disordered" evidence="1">
    <location>
        <begin position="1"/>
        <end position="149"/>
    </location>
</feature>
<sequence length="329" mass="38498">MSAEFDPNNPLRLKNVRQNDEDSSEAEDFDVNTRRRKKRNVDAAGYDEDSENDAPFDSDVGSEDDKAEGKEDEAKEEDNDSDMFSDDDEEEAEAKTTKNQIKMMDMDQFEKENMIQSNESYNKTGATDDDESEGDGEPKMDSFDLRKEMQEGTFTSTGEYIEMHTETNQEDDELSAFKKDDIRRAKLAKEAQDERLEQQRKIKAEDPENTAEKLLFNLIGMLKPVESPMEALQRVNKQQPKKKRKNNKKVELTEEEKSKEHERQISVANITDYCESLMEQGFKNIYELEREELMLLYRQETGRAYVKPKTEDITPEEPKIWKFRWIELK</sequence>
<proteinExistence type="predicted"/>
<dbReference type="AlphaFoldDB" id="A0A1E4RYS6"/>
<dbReference type="STRING" id="983966.A0A1E4RYS6"/>
<reference evidence="2 3" key="1">
    <citation type="journal article" date="2016" name="Proc. Natl. Acad. Sci. U.S.A.">
        <title>Comparative genomics of biotechnologically important yeasts.</title>
        <authorList>
            <person name="Riley R."/>
            <person name="Haridas S."/>
            <person name="Wolfe K.H."/>
            <person name="Lopes M.R."/>
            <person name="Hittinger C.T."/>
            <person name="Goeker M."/>
            <person name="Salamov A.A."/>
            <person name="Wisecaver J.H."/>
            <person name="Long T.M."/>
            <person name="Calvey C.H."/>
            <person name="Aerts A.L."/>
            <person name="Barry K.W."/>
            <person name="Choi C."/>
            <person name="Clum A."/>
            <person name="Coughlan A.Y."/>
            <person name="Deshpande S."/>
            <person name="Douglass A.P."/>
            <person name="Hanson S.J."/>
            <person name="Klenk H.-P."/>
            <person name="LaButti K.M."/>
            <person name="Lapidus A."/>
            <person name="Lindquist E.A."/>
            <person name="Lipzen A.M."/>
            <person name="Meier-Kolthoff J.P."/>
            <person name="Ohm R.A."/>
            <person name="Otillar R.P."/>
            <person name="Pangilinan J.L."/>
            <person name="Peng Y."/>
            <person name="Rokas A."/>
            <person name="Rosa C.A."/>
            <person name="Scheuner C."/>
            <person name="Sibirny A.A."/>
            <person name="Slot J.C."/>
            <person name="Stielow J.B."/>
            <person name="Sun H."/>
            <person name="Kurtzman C.P."/>
            <person name="Blackwell M."/>
            <person name="Grigoriev I.V."/>
            <person name="Jeffries T.W."/>
        </authorList>
    </citation>
    <scope>NUCLEOTIDE SEQUENCE [LARGE SCALE GENOMIC DNA]</scope>
    <source>
        <strain evidence="3">ATCC 18201 / CBS 1600 / BCRC 20928 / JCM 3617 / NBRC 0987 / NRRL Y-1542</strain>
    </source>
</reference>
<name>A0A1E4RYS6_CYBJN</name>
<evidence type="ECO:0000256" key="1">
    <source>
        <dbReference type="SAM" id="MobiDB-lite"/>
    </source>
</evidence>
<feature type="compositionally biased region" description="Basic and acidic residues" evidence="1">
    <location>
        <begin position="248"/>
        <end position="260"/>
    </location>
</feature>
<feature type="compositionally biased region" description="Acidic residues" evidence="1">
    <location>
        <begin position="21"/>
        <end position="30"/>
    </location>
</feature>